<evidence type="ECO:0000313" key="4">
    <source>
        <dbReference type="Proteomes" id="UP001430848"/>
    </source>
</evidence>
<protein>
    <submittedName>
        <fullName evidence="3">Uncharacterized protein</fullName>
    </submittedName>
</protein>
<keyword evidence="4" id="KW-1185">Reference proteome</keyword>
<keyword evidence="2" id="KW-0472">Membrane</keyword>
<reference evidence="3 4" key="1">
    <citation type="submission" date="2024-02" db="EMBL/GenBank/DDBJ databases">
        <title>De novo assembly and annotation of 12 fungi associated with fruit tree decline syndrome in Ontario, Canada.</title>
        <authorList>
            <person name="Sulman M."/>
            <person name="Ellouze W."/>
            <person name="Ilyukhin E."/>
        </authorList>
    </citation>
    <scope>NUCLEOTIDE SEQUENCE [LARGE SCALE GENOMIC DNA]</scope>
    <source>
        <strain evidence="3 4">M169</strain>
    </source>
</reference>
<gene>
    <name evidence="3" type="ORF">SLS63_007278</name>
</gene>
<feature type="transmembrane region" description="Helical" evidence="2">
    <location>
        <begin position="394"/>
        <end position="415"/>
    </location>
</feature>
<proteinExistence type="predicted"/>
<accession>A0ABR1P5X3</accession>
<dbReference type="Proteomes" id="UP001430848">
    <property type="component" value="Unassembled WGS sequence"/>
</dbReference>
<evidence type="ECO:0000313" key="3">
    <source>
        <dbReference type="EMBL" id="KAK7727227.1"/>
    </source>
</evidence>
<feature type="transmembrane region" description="Helical" evidence="2">
    <location>
        <begin position="421"/>
        <end position="443"/>
    </location>
</feature>
<evidence type="ECO:0000256" key="1">
    <source>
        <dbReference type="SAM" id="MobiDB-lite"/>
    </source>
</evidence>
<sequence>MPPPAIAKIEAGQKAQKKGDARAASDPLTKVQNRVQKSKPKSNHRIEFSRFPAEIQHMIWSEAMQKPACHTFKFARPRKPTYNPRAWDHTFDLWVLPSNYDPSAYRQWKSVLWNGNYKLPLEESEKPVKKLLPYQNRNRRSRVERPKPEKPKLEGLDLVKRNIEKANLDDADKPSIQKSKEAWSKLANASFQAGFRWSMVDLQTIFAHTATGDRIAAAIDAATDLVILEFERGETADPSAWFEHHDDGRMVMDDIRHKTRHLKRVAVHYKKSHPDCNRRSPFQYHARRQGFKLKISDNPETAKFELSHSYDLKKEFLQLPPKSCLKFLPKRLRNSPVLPLEAMGDPRDCLMKVIDIYKGRYGNESFINSLEQRKKVKFGMMALWNSREKTLRSWIAVPTGILVILVACFGVDTLFKHVSVSFPASVACMLLLFAGLWLSELVIGANRTRRAVAVIDVPVSFTQNPWIVPEIKD</sequence>
<comment type="caution">
    <text evidence="3">The sequence shown here is derived from an EMBL/GenBank/DDBJ whole genome shotgun (WGS) entry which is preliminary data.</text>
</comment>
<dbReference type="EMBL" id="JAKNSF020000039">
    <property type="protein sequence ID" value="KAK7727227.1"/>
    <property type="molecule type" value="Genomic_DNA"/>
</dbReference>
<evidence type="ECO:0000256" key="2">
    <source>
        <dbReference type="SAM" id="Phobius"/>
    </source>
</evidence>
<organism evidence="3 4">
    <name type="scientific">Diaporthe eres</name>
    <name type="common">Phomopsis oblonga</name>
    <dbReference type="NCBI Taxonomy" id="83184"/>
    <lineage>
        <taxon>Eukaryota</taxon>
        <taxon>Fungi</taxon>
        <taxon>Dikarya</taxon>
        <taxon>Ascomycota</taxon>
        <taxon>Pezizomycotina</taxon>
        <taxon>Sordariomycetes</taxon>
        <taxon>Sordariomycetidae</taxon>
        <taxon>Diaporthales</taxon>
        <taxon>Diaporthaceae</taxon>
        <taxon>Diaporthe</taxon>
        <taxon>Diaporthe eres species complex</taxon>
    </lineage>
</organism>
<keyword evidence="2" id="KW-0812">Transmembrane</keyword>
<name>A0ABR1P5X3_DIAER</name>
<keyword evidence="2" id="KW-1133">Transmembrane helix</keyword>
<feature type="region of interest" description="Disordered" evidence="1">
    <location>
        <begin position="10"/>
        <end position="44"/>
    </location>
</feature>